<protein>
    <submittedName>
        <fullName evidence="1">cAMP-binding domain of CRP or a regulatory subunit of cAMP-dependent protein kinases</fullName>
    </submittedName>
</protein>
<evidence type="ECO:0000313" key="1">
    <source>
        <dbReference type="EMBL" id="SEM22831.1"/>
    </source>
</evidence>
<dbReference type="Proteomes" id="UP000199421">
    <property type="component" value="Unassembled WGS sequence"/>
</dbReference>
<dbReference type="EMBL" id="FOAF01000009">
    <property type="protein sequence ID" value="SEM22831.1"/>
    <property type="molecule type" value="Genomic_DNA"/>
</dbReference>
<keyword evidence="1" id="KW-0808">Transferase</keyword>
<name>A0A1H7WN27_OLID1</name>
<organism evidence="1 2">
    <name type="scientific">Olivibacter domesticus</name>
    <name type="common">Pseudosphingobacterium domesticum</name>
    <dbReference type="NCBI Taxonomy" id="407022"/>
    <lineage>
        <taxon>Bacteria</taxon>
        <taxon>Pseudomonadati</taxon>
        <taxon>Bacteroidota</taxon>
        <taxon>Sphingobacteriia</taxon>
        <taxon>Sphingobacteriales</taxon>
        <taxon>Sphingobacteriaceae</taxon>
        <taxon>Olivibacter</taxon>
    </lineage>
</organism>
<dbReference type="SUPFAM" id="SSF51206">
    <property type="entry name" value="cAMP-binding domain-like"/>
    <property type="match status" value="1"/>
</dbReference>
<dbReference type="STRING" id="407022.SAMN05661044_04579"/>
<dbReference type="GO" id="GO:0016301">
    <property type="term" value="F:kinase activity"/>
    <property type="evidence" value="ECO:0007669"/>
    <property type="project" value="UniProtKB-KW"/>
</dbReference>
<evidence type="ECO:0000313" key="2">
    <source>
        <dbReference type="Proteomes" id="UP000199421"/>
    </source>
</evidence>
<proteinExistence type="predicted"/>
<keyword evidence="1" id="KW-0418">Kinase</keyword>
<dbReference type="OrthoDB" id="798621at2"/>
<dbReference type="InterPro" id="IPR014710">
    <property type="entry name" value="RmlC-like_jellyroll"/>
</dbReference>
<dbReference type="Gene3D" id="2.60.120.10">
    <property type="entry name" value="Jelly Rolls"/>
    <property type="match status" value="1"/>
</dbReference>
<reference evidence="2" key="1">
    <citation type="submission" date="2016-10" db="EMBL/GenBank/DDBJ databases">
        <authorList>
            <person name="Varghese N."/>
            <person name="Submissions S."/>
        </authorList>
    </citation>
    <scope>NUCLEOTIDE SEQUENCE [LARGE SCALE GENOMIC DNA]</scope>
    <source>
        <strain evidence="2">DSM 18733</strain>
    </source>
</reference>
<keyword evidence="2" id="KW-1185">Reference proteome</keyword>
<dbReference type="InterPro" id="IPR018490">
    <property type="entry name" value="cNMP-bd_dom_sf"/>
</dbReference>
<dbReference type="RefSeq" id="WP_093329446.1">
    <property type="nucleotide sequence ID" value="NZ_FOAF01000009.1"/>
</dbReference>
<sequence length="201" mass="23488">MQNDKTNYIQLLVREFGKLVDLPTGFEDRIQSVSRVLEAPRSSYIEFPGEAKDGYLWYIVNGFAHSLVLDKYHHTSISLYLWKKNDIIANPQAIAYNSLREHSIQLLEDSTLICIPNRAMQTILNEWPLLQKLLIEFSIQCQHQLTEHTLSLAESAEYRVRYLLKKFPGIHYRISQTHLAHYLGMGRSTFNFWTSKISKEK</sequence>
<accession>A0A1H7WN27</accession>
<gene>
    <name evidence="1" type="ORF">SAMN05661044_04579</name>
</gene>
<dbReference type="AlphaFoldDB" id="A0A1H7WN27"/>